<comment type="catalytic activity">
    <reaction evidence="1">
        <text>3-hydroxy-2-methylpropanoyl-CoA + H2O = 3-hydroxy-2-methylpropanoate + CoA + H(+)</text>
        <dbReference type="Rhea" id="RHEA:20888"/>
        <dbReference type="ChEBI" id="CHEBI:11805"/>
        <dbReference type="ChEBI" id="CHEBI:15377"/>
        <dbReference type="ChEBI" id="CHEBI:15378"/>
        <dbReference type="ChEBI" id="CHEBI:57287"/>
        <dbReference type="ChEBI" id="CHEBI:57340"/>
        <dbReference type="EC" id="3.1.2.4"/>
    </reaction>
</comment>
<dbReference type="Proteomes" id="UP000186079">
    <property type="component" value="Unassembled WGS sequence"/>
</dbReference>
<dbReference type="PANTHER" id="PTHR43176:SF3">
    <property type="entry name" value="3-HYDROXYISOBUTYRYL-COA HYDROLASE, MITOCHONDRIAL"/>
    <property type="match status" value="1"/>
</dbReference>
<feature type="domain" description="Enoyl-CoA hydratase/isomerase" evidence="4">
    <location>
        <begin position="16"/>
        <end position="354"/>
    </location>
</feature>
<gene>
    <name evidence="5" type="ORF">SAMN05421672_10638</name>
</gene>
<organism evidence="5 6">
    <name type="scientific">Pseudomonas flexibilis</name>
    <dbReference type="NCBI Taxonomy" id="706570"/>
    <lineage>
        <taxon>Bacteria</taxon>
        <taxon>Pseudomonadati</taxon>
        <taxon>Pseudomonadota</taxon>
        <taxon>Gammaproteobacteria</taxon>
        <taxon>Pseudomonadales</taxon>
        <taxon>Pseudomonadaceae</taxon>
        <taxon>Pseudomonas</taxon>
    </lineage>
</organism>
<dbReference type="GO" id="GO:0003860">
    <property type="term" value="F:3-hydroxyisobutyryl-CoA hydrolase activity"/>
    <property type="evidence" value="ECO:0007669"/>
    <property type="project" value="UniProtKB-EC"/>
</dbReference>
<dbReference type="EMBL" id="FTMC01000006">
    <property type="protein sequence ID" value="SIQ41135.1"/>
    <property type="molecule type" value="Genomic_DNA"/>
</dbReference>
<dbReference type="InterPro" id="IPR029045">
    <property type="entry name" value="ClpP/crotonase-like_dom_sf"/>
</dbReference>
<dbReference type="InterPro" id="IPR045004">
    <property type="entry name" value="ECH_dom"/>
</dbReference>
<dbReference type="GO" id="GO:0006574">
    <property type="term" value="P:L-valine catabolic process"/>
    <property type="evidence" value="ECO:0007669"/>
    <property type="project" value="TreeGrafter"/>
</dbReference>
<accession>A0A1N6SJ20</accession>
<dbReference type="AlphaFoldDB" id="A0A1N6SJ20"/>
<dbReference type="PANTHER" id="PTHR43176">
    <property type="entry name" value="3-HYDROXYISOBUTYRYL-COA HYDROLASE-RELATED"/>
    <property type="match status" value="1"/>
</dbReference>
<dbReference type="Gene3D" id="3.90.226.10">
    <property type="entry name" value="2-enoyl-CoA Hydratase, Chain A, domain 1"/>
    <property type="match status" value="1"/>
</dbReference>
<dbReference type="GO" id="GO:0005829">
    <property type="term" value="C:cytosol"/>
    <property type="evidence" value="ECO:0007669"/>
    <property type="project" value="TreeGrafter"/>
</dbReference>
<dbReference type="RefSeq" id="WP_027589459.1">
    <property type="nucleotide sequence ID" value="NZ_FTMC01000006.1"/>
</dbReference>
<reference evidence="5 6" key="1">
    <citation type="submission" date="2017-01" db="EMBL/GenBank/DDBJ databases">
        <authorList>
            <person name="Mah S.A."/>
            <person name="Swanson W.J."/>
            <person name="Moy G.W."/>
            <person name="Vacquier V.D."/>
        </authorList>
    </citation>
    <scope>NUCLEOTIDE SEQUENCE [LARGE SCALE GENOMIC DNA]</scope>
    <source>
        <strain evidence="5 6">ATCC 29606</strain>
    </source>
</reference>
<evidence type="ECO:0000259" key="4">
    <source>
        <dbReference type="Pfam" id="PF16113"/>
    </source>
</evidence>
<dbReference type="InterPro" id="IPR032259">
    <property type="entry name" value="HIBYL-CoA-H"/>
</dbReference>
<evidence type="ECO:0000256" key="3">
    <source>
        <dbReference type="ARBA" id="ARBA00022801"/>
    </source>
</evidence>
<name>A0A1N6SJ20_9PSED</name>
<sequence>MNVQFAEHSGLHGQRIGVATLAAEQSLNALSLPMIEALHARLGAWADDPEIACVVLRGAGEKAFCAGGDVRQLVEACRQHPGEVPPLAARFFADEYRLDYRLHTYPKPLLCWGHGYVMGGGMGLLQGAAVRVVTPGSRLSMPEISIGLYPDVGAGWFLPRLPGRFGLFLALSGAQLNAHDALQLGLADRVLLDSQQDALLAGLMQLNWQRQPERQLLSLLKALELEAIPRLPEPQWLPLRARLDALLDVADLPAAWQALSSLRDDADPLLSRAGQTLSGGCPLTAHLIWEQLHRARHLSLAEVFRLEYTLSLNCCRHPEFAEGVRARLIDRDNHPQWHWPEVDQVPASVVAAHFQPTWEGAHPLADL</sequence>
<evidence type="ECO:0000256" key="2">
    <source>
        <dbReference type="ARBA" id="ARBA00011915"/>
    </source>
</evidence>
<proteinExistence type="predicted"/>
<keyword evidence="3" id="KW-0378">Hydrolase</keyword>
<dbReference type="Pfam" id="PF16113">
    <property type="entry name" value="ECH_2"/>
    <property type="match status" value="1"/>
</dbReference>
<protein>
    <recommendedName>
        <fullName evidence="2">3-hydroxyisobutyryl-CoA hydrolase</fullName>
        <ecNumber evidence="2">3.1.2.4</ecNumber>
    </recommendedName>
</protein>
<dbReference type="NCBIfam" id="NF004127">
    <property type="entry name" value="PRK05617.1"/>
    <property type="match status" value="1"/>
</dbReference>
<dbReference type="SUPFAM" id="SSF52096">
    <property type="entry name" value="ClpP/crotonase"/>
    <property type="match status" value="1"/>
</dbReference>
<evidence type="ECO:0000313" key="5">
    <source>
        <dbReference type="EMBL" id="SIQ41135.1"/>
    </source>
</evidence>
<dbReference type="EC" id="3.1.2.4" evidence="2"/>
<evidence type="ECO:0000256" key="1">
    <source>
        <dbReference type="ARBA" id="ARBA00001709"/>
    </source>
</evidence>
<evidence type="ECO:0000313" key="6">
    <source>
        <dbReference type="Proteomes" id="UP000186079"/>
    </source>
</evidence>
<dbReference type="CDD" id="cd06558">
    <property type="entry name" value="crotonase-like"/>
    <property type="match status" value="1"/>
</dbReference>